<evidence type="ECO:0000313" key="3">
    <source>
        <dbReference type="EMBL" id="CCA21402.1"/>
    </source>
</evidence>
<feature type="region of interest" description="Disordered" evidence="2">
    <location>
        <begin position="298"/>
        <end position="345"/>
    </location>
</feature>
<dbReference type="InterPro" id="IPR019734">
    <property type="entry name" value="TPR_rpt"/>
</dbReference>
<sequence>MQLAEHDGQEEPDRTDQSDITVDNLIPPLLLSASVEQENDRISCSSAFILNDPMDPFASLAAPVIQKFECDSDRTINENLSNSSELARLDTHTDDETAAASVLFSPLDKTDDDPFSATPKSLVGGLIPSSDLSEVFKDNSVSSSDISEVFGDSLNPSPLLFTASTTNAFEDPFRKLKQGQELASKCTTSDRNLFDVSDMHEKTENERSLITQISESILELPSISALQKNISPLFSVKKNTGTRADPSNESITRSDVFPSQMPEATFSKIHTNSSSGFSPASVPFLNYSDDNRSQSFQSIAAASPATSITEKRDNVKRDSMTSPANKLLSKKPIATTPPAPPSTTLMSSLSRAQIEVRSVDELMENFWNASPDDNLSYFGISRPDSSNRPVKLSINDLPDEPSSLELLCRQGRCKSLIRKAKCVIQDERESEQILELKSWYLAALIKEGFYDEAETVLHQLGDLREVQRFVSSTHSRSSTENECINSHLIMRLRSLEATLYKYKEDALGYEKKLCMLIMEITKAIEEKKTHQVFGVDEDKAELWLQVTQFTLIHHTMQEQRFALALRLCSTLRIERIKMAPDQIAVLSRIGRIYMQLGDIESAEMVFQHVRHLSEKLPSHQNQTLHAQVLMNKGLLLLSRDNVQEAIEIFSSILHLELANGQTKNSQWSNEIVLDDLLLEQEDLICAAVNNYAICALYSCDVHGAVAMLEKMIRLSPVRFLNEVVVFNLSSLYDLIYDNANSTNRKEMLKRIADAYDLEHIDAAAFRI</sequence>
<gene>
    <name evidence="3" type="primary">AlNc14C121G6682</name>
    <name evidence="3" type="ORF">ALNC14_075450</name>
</gene>
<proteinExistence type="predicted"/>
<dbReference type="SMART" id="SM00028">
    <property type="entry name" value="TPR"/>
    <property type="match status" value="2"/>
</dbReference>
<reference evidence="3" key="2">
    <citation type="submission" date="2011-02" db="EMBL/GenBank/DDBJ databases">
        <authorList>
            <person name="MacLean D."/>
        </authorList>
    </citation>
    <scope>NUCLEOTIDE SEQUENCE</scope>
</reference>
<organism evidence="3">
    <name type="scientific">Albugo laibachii Nc14</name>
    <dbReference type="NCBI Taxonomy" id="890382"/>
    <lineage>
        <taxon>Eukaryota</taxon>
        <taxon>Sar</taxon>
        <taxon>Stramenopiles</taxon>
        <taxon>Oomycota</taxon>
        <taxon>Peronosporomycetes</taxon>
        <taxon>Albuginales</taxon>
        <taxon>Albuginaceae</taxon>
        <taxon>Albugo</taxon>
    </lineage>
</organism>
<dbReference type="PROSITE" id="PS50005">
    <property type="entry name" value="TPR"/>
    <property type="match status" value="1"/>
</dbReference>
<dbReference type="PANTHER" id="PTHR21581">
    <property type="entry name" value="D-ALANYL-D-ALANINE CARBOXYPEPTIDASE"/>
    <property type="match status" value="1"/>
</dbReference>
<reference evidence="3" key="1">
    <citation type="journal article" date="2011" name="PLoS Biol.">
        <title>Gene gain and loss during evolution of obligate parasitism in the white rust pathogen of Arabidopsis thaliana.</title>
        <authorList>
            <person name="Kemen E."/>
            <person name="Gardiner A."/>
            <person name="Schultz-Larsen T."/>
            <person name="Kemen A.C."/>
            <person name="Balmuth A.L."/>
            <person name="Robert-Seilaniantz A."/>
            <person name="Bailey K."/>
            <person name="Holub E."/>
            <person name="Studholme D.J."/>
            <person name="Maclean D."/>
            <person name="Jones J.D."/>
        </authorList>
    </citation>
    <scope>NUCLEOTIDE SEQUENCE</scope>
</reference>
<accession>F0WJF3</accession>
<dbReference type="SUPFAM" id="SSF48452">
    <property type="entry name" value="TPR-like"/>
    <property type="match status" value="1"/>
</dbReference>
<evidence type="ECO:0000256" key="1">
    <source>
        <dbReference type="PROSITE-ProRule" id="PRU00339"/>
    </source>
</evidence>
<name>F0WJF3_9STRA</name>
<feature type="compositionally biased region" description="Basic and acidic residues" evidence="2">
    <location>
        <begin position="309"/>
        <end position="319"/>
    </location>
</feature>
<protein>
    <submittedName>
        <fullName evidence="3">Uncharacterized protein AlNc14C121G6682</fullName>
    </submittedName>
</protein>
<evidence type="ECO:0000256" key="2">
    <source>
        <dbReference type="SAM" id="MobiDB-lite"/>
    </source>
</evidence>
<dbReference type="Gene3D" id="1.25.40.10">
    <property type="entry name" value="Tetratricopeptide repeat domain"/>
    <property type="match status" value="1"/>
</dbReference>
<dbReference type="EMBL" id="FR824166">
    <property type="protein sequence ID" value="CCA21402.1"/>
    <property type="molecule type" value="Genomic_DNA"/>
</dbReference>
<keyword evidence="1" id="KW-0802">TPR repeat</keyword>
<dbReference type="HOGENOM" id="CLU_364266_0_0_1"/>
<feature type="repeat" description="TPR" evidence="1">
    <location>
        <begin position="626"/>
        <end position="659"/>
    </location>
</feature>
<dbReference type="PANTHER" id="PTHR21581:SF6">
    <property type="entry name" value="TRAFFICKING PROTEIN PARTICLE COMPLEX SUBUNIT 12"/>
    <property type="match status" value="1"/>
</dbReference>
<feature type="compositionally biased region" description="Basic and acidic residues" evidence="2">
    <location>
        <begin position="1"/>
        <end position="17"/>
    </location>
</feature>
<feature type="compositionally biased region" description="Low complexity" evidence="2">
    <location>
        <begin position="298"/>
        <end position="308"/>
    </location>
</feature>
<dbReference type="AlphaFoldDB" id="F0WJF3"/>
<dbReference type="InterPro" id="IPR011990">
    <property type="entry name" value="TPR-like_helical_dom_sf"/>
</dbReference>
<feature type="region of interest" description="Disordered" evidence="2">
    <location>
        <begin position="1"/>
        <end position="22"/>
    </location>
</feature>